<evidence type="ECO:0000313" key="5">
    <source>
        <dbReference type="EMBL" id="MFC4133680.1"/>
    </source>
</evidence>
<comment type="similarity">
    <text evidence="2">Belongs to the IucA/IucC family.</text>
</comment>
<evidence type="ECO:0000259" key="4">
    <source>
        <dbReference type="Pfam" id="PF06276"/>
    </source>
</evidence>
<comment type="pathway">
    <text evidence="1">Siderophore biosynthesis.</text>
</comment>
<feature type="domain" description="Aerobactin siderophore biosynthesis IucA/IucC N-terminal" evidence="3">
    <location>
        <begin position="81"/>
        <end position="276"/>
    </location>
</feature>
<dbReference type="Pfam" id="PF04183">
    <property type="entry name" value="IucA_IucC"/>
    <property type="match status" value="1"/>
</dbReference>
<dbReference type="EMBL" id="JBHSAY010000013">
    <property type="protein sequence ID" value="MFC4133680.1"/>
    <property type="molecule type" value="Genomic_DNA"/>
</dbReference>
<dbReference type="RefSeq" id="WP_253750612.1">
    <property type="nucleotide sequence ID" value="NZ_JAMZDZ010000001.1"/>
</dbReference>
<dbReference type="Gene3D" id="1.10.510.40">
    <property type="match status" value="1"/>
</dbReference>
<dbReference type="Proteomes" id="UP001595816">
    <property type="component" value="Unassembled WGS sequence"/>
</dbReference>
<gene>
    <name evidence="5" type="ORF">ACFOZ4_23975</name>
</gene>
<sequence length="471" mass="50646">MTDFRSRAEDAVEGKLAAALRREGLTPGEVTAPLRAELDDAIDKLTLAYRRRSAADDQARASGAPDLLTLIDDRPADDQVVRLEQLATEGHNLHPCGRTRLGWTRTDAEAHDLESPGTTVRFVGVPVDDHVGDDLGERLDVPAPRGHRAQPVHEWQLGVVRERYPQLPVLDASLPARVTAAVRTLWTPVGYLKVSLDVQITSTRRTISIASTRNGPLLSAVLPPLLAECDERAVLLREPVGAASTLGSGRDLSAILREPLPAMAPGEHPVPAIALSAAEPITGEPIARLLLARSGLSATAFAEQYARLLLTPVLGMVTRYGVGLEAHLQNCLVTFTGGVPTRLILRDLAGLRLHRGRLTEAGLSLDLWPGSVVGTDDEAVLLAKVAYTAFQAHLGDVVHALGDPPGTWAAIRRVVDEIYDDLAPARPDPAKADHAFLTAPTVPHKALVRMRLDPARGDVYVPMENPLHEPA</sequence>
<organism evidence="5 6">
    <name type="scientific">Hamadaea flava</name>
    <dbReference type="NCBI Taxonomy" id="1742688"/>
    <lineage>
        <taxon>Bacteria</taxon>
        <taxon>Bacillati</taxon>
        <taxon>Actinomycetota</taxon>
        <taxon>Actinomycetes</taxon>
        <taxon>Micromonosporales</taxon>
        <taxon>Micromonosporaceae</taxon>
        <taxon>Hamadaea</taxon>
    </lineage>
</organism>
<evidence type="ECO:0000256" key="2">
    <source>
        <dbReference type="ARBA" id="ARBA00007832"/>
    </source>
</evidence>
<accession>A0ABV8LRL8</accession>
<proteinExistence type="inferred from homology"/>
<evidence type="ECO:0000259" key="3">
    <source>
        <dbReference type="Pfam" id="PF04183"/>
    </source>
</evidence>
<protein>
    <submittedName>
        <fullName evidence="5">IucA/IucC family C-terminal-domain containing protein</fullName>
    </submittedName>
</protein>
<dbReference type="Pfam" id="PF06276">
    <property type="entry name" value="FhuF"/>
    <property type="match status" value="1"/>
</dbReference>
<name>A0ABV8LRL8_9ACTN</name>
<dbReference type="InterPro" id="IPR022770">
    <property type="entry name" value="IucA/IucC-like_C"/>
</dbReference>
<dbReference type="InterPro" id="IPR037455">
    <property type="entry name" value="LucA/IucC-like"/>
</dbReference>
<evidence type="ECO:0000256" key="1">
    <source>
        <dbReference type="ARBA" id="ARBA00004924"/>
    </source>
</evidence>
<dbReference type="InterPro" id="IPR007310">
    <property type="entry name" value="Aerobactin_biosyn_IucA/IucC_N"/>
</dbReference>
<reference evidence="6" key="1">
    <citation type="journal article" date="2019" name="Int. J. Syst. Evol. Microbiol.">
        <title>The Global Catalogue of Microorganisms (GCM) 10K type strain sequencing project: providing services to taxonomists for standard genome sequencing and annotation.</title>
        <authorList>
            <consortium name="The Broad Institute Genomics Platform"/>
            <consortium name="The Broad Institute Genome Sequencing Center for Infectious Disease"/>
            <person name="Wu L."/>
            <person name="Ma J."/>
        </authorList>
    </citation>
    <scope>NUCLEOTIDE SEQUENCE [LARGE SCALE GENOMIC DNA]</scope>
    <source>
        <strain evidence="6">CGMCC 4.7289</strain>
    </source>
</reference>
<dbReference type="PANTHER" id="PTHR34384:SF5">
    <property type="entry name" value="L-2,3-DIAMINOPROPANOATE--CITRATE LIGASE"/>
    <property type="match status" value="1"/>
</dbReference>
<keyword evidence="6" id="KW-1185">Reference proteome</keyword>
<comment type="caution">
    <text evidence="5">The sequence shown here is derived from an EMBL/GenBank/DDBJ whole genome shotgun (WGS) entry which is preliminary data.</text>
</comment>
<feature type="domain" description="Aerobactin siderophore biosynthesis IucA/IucC-like C-terminal" evidence="4">
    <location>
        <begin position="300"/>
        <end position="456"/>
    </location>
</feature>
<evidence type="ECO:0000313" key="6">
    <source>
        <dbReference type="Proteomes" id="UP001595816"/>
    </source>
</evidence>
<dbReference type="PANTHER" id="PTHR34384">
    <property type="entry name" value="L-2,3-DIAMINOPROPANOATE--CITRATE LIGASE"/>
    <property type="match status" value="1"/>
</dbReference>